<dbReference type="SUPFAM" id="SSF160527">
    <property type="entry name" value="V-type ATPase subunit E-like"/>
    <property type="match status" value="1"/>
</dbReference>
<dbReference type="GO" id="GO:0046961">
    <property type="term" value="F:proton-transporting ATPase activity, rotational mechanism"/>
    <property type="evidence" value="ECO:0007669"/>
    <property type="project" value="InterPro"/>
</dbReference>
<dbReference type="Pfam" id="PF01991">
    <property type="entry name" value="vATP-synt_E"/>
    <property type="match status" value="1"/>
</dbReference>
<keyword evidence="3" id="KW-0406">Ion transport</keyword>
<evidence type="ECO:0000256" key="2">
    <source>
        <dbReference type="ARBA" id="ARBA00022448"/>
    </source>
</evidence>
<name>A0A644YG54_9ZZZZ</name>
<dbReference type="EMBL" id="VSSQ01004992">
    <property type="protein sequence ID" value="MPM27430.1"/>
    <property type="molecule type" value="Genomic_DNA"/>
</dbReference>
<dbReference type="InterPro" id="IPR038495">
    <property type="entry name" value="ATPase_E_C"/>
</dbReference>
<protein>
    <submittedName>
        <fullName evidence="4">V-type proton ATPase subunit E</fullName>
    </submittedName>
</protein>
<dbReference type="InterPro" id="IPR002842">
    <property type="entry name" value="ATPase_V1_Esu"/>
</dbReference>
<evidence type="ECO:0000256" key="3">
    <source>
        <dbReference type="ARBA" id="ARBA00023065"/>
    </source>
</evidence>
<comment type="similarity">
    <text evidence="1">Belongs to the V-ATPase E subunit family.</text>
</comment>
<dbReference type="Gene3D" id="3.30.2320.30">
    <property type="entry name" value="ATP synthase, E subunit, C-terminal"/>
    <property type="match status" value="1"/>
</dbReference>
<evidence type="ECO:0000313" key="4">
    <source>
        <dbReference type="EMBL" id="MPM27430.1"/>
    </source>
</evidence>
<organism evidence="4">
    <name type="scientific">bioreactor metagenome</name>
    <dbReference type="NCBI Taxonomy" id="1076179"/>
    <lineage>
        <taxon>unclassified sequences</taxon>
        <taxon>metagenomes</taxon>
        <taxon>ecological metagenomes</taxon>
    </lineage>
</organism>
<proteinExistence type="inferred from homology"/>
<keyword evidence="2" id="KW-0813">Transport</keyword>
<accession>A0A644YG54</accession>
<evidence type="ECO:0000256" key="1">
    <source>
        <dbReference type="ARBA" id="ARBA00005901"/>
    </source>
</evidence>
<reference evidence="4" key="1">
    <citation type="submission" date="2019-08" db="EMBL/GenBank/DDBJ databases">
        <authorList>
            <person name="Kucharzyk K."/>
            <person name="Murdoch R.W."/>
            <person name="Higgins S."/>
            <person name="Loffler F."/>
        </authorList>
    </citation>
    <scope>NUCLEOTIDE SEQUENCE</scope>
</reference>
<dbReference type="GO" id="GO:0033178">
    <property type="term" value="C:proton-transporting two-sector ATPase complex, catalytic domain"/>
    <property type="evidence" value="ECO:0007669"/>
    <property type="project" value="InterPro"/>
</dbReference>
<comment type="caution">
    <text evidence="4">The sequence shown here is derived from an EMBL/GenBank/DDBJ whole genome shotgun (WGS) entry which is preliminary data.</text>
</comment>
<sequence length="122" mass="12964">MMSLEGRKALLGERQKLIEEAFDAAAAKLAAMVEVPAAYVKTLEALAGGAAPDSTLLLAKADYEKVGKELAKATGLAVEPADLPRGGLVVRKGEVEINLTFAALLRQYREELEHDVAAALFN</sequence>
<gene>
    <name evidence="4" type="primary">atpE_27</name>
    <name evidence="4" type="ORF">SDC9_73941</name>
</gene>
<dbReference type="AlphaFoldDB" id="A0A644YG54"/>